<organism evidence="8 9">
    <name type="scientific">Streptomyces tauricus</name>
    <dbReference type="NCBI Taxonomy" id="68274"/>
    <lineage>
        <taxon>Bacteria</taxon>
        <taxon>Bacillati</taxon>
        <taxon>Actinomycetota</taxon>
        <taxon>Actinomycetes</taxon>
        <taxon>Kitasatosporales</taxon>
        <taxon>Streptomycetaceae</taxon>
        <taxon>Streptomyces</taxon>
        <taxon>Streptomyces aurantiacus group</taxon>
    </lineage>
</organism>
<keyword evidence="3" id="KW-0285">Flavoprotein</keyword>
<dbReference type="Gene3D" id="2.40.110.10">
    <property type="entry name" value="Butyryl-CoA Dehydrogenase, subunit A, domain 2"/>
    <property type="match status" value="1"/>
</dbReference>
<dbReference type="RefSeq" id="WP_328939149.1">
    <property type="nucleotide sequence ID" value="NZ_CP108133.1"/>
</dbReference>
<dbReference type="Pfam" id="PF00441">
    <property type="entry name" value="Acyl-CoA_dh_1"/>
    <property type="match status" value="1"/>
</dbReference>
<reference evidence="8" key="1">
    <citation type="submission" date="2022-10" db="EMBL/GenBank/DDBJ databases">
        <title>The complete genomes of actinobacterial strains from the NBC collection.</title>
        <authorList>
            <person name="Joergensen T.S."/>
            <person name="Alvarez Arevalo M."/>
            <person name="Sterndorff E.B."/>
            <person name="Faurdal D."/>
            <person name="Vuksanovic O."/>
            <person name="Mourched A.-S."/>
            <person name="Charusanti P."/>
            <person name="Shaw S."/>
            <person name="Blin K."/>
            <person name="Weber T."/>
        </authorList>
    </citation>
    <scope>NUCLEOTIDE SEQUENCE</scope>
    <source>
        <strain evidence="8">NBC_00189</strain>
    </source>
</reference>
<dbReference type="InterPro" id="IPR046373">
    <property type="entry name" value="Acyl-CoA_Oxase/DH_mid-dom_sf"/>
</dbReference>
<dbReference type="InterPro" id="IPR036250">
    <property type="entry name" value="AcylCo_DH-like_C"/>
</dbReference>
<evidence type="ECO:0000259" key="6">
    <source>
        <dbReference type="Pfam" id="PF00441"/>
    </source>
</evidence>
<evidence type="ECO:0000313" key="9">
    <source>
        <dbReference type="Proteomes" id="UP001432166"/>
    </source>
</evidence>
<dbReference type="Gene3D" id="1.20.140.10">
    <property type="entry name" value="Butyryl-CoA Dehydrogenase, subunit A, domain 3"/>
    <property type="match status" value="1"/>
</dbReference>
<keyword evidence="9" id="KW-1185">Reference proteome</keyword>
<name>A0ABZ1JP12_9ACTN</name>
<proteinExistence type="inferred from homology"/>
<dbReference type="Pfam" id="PF12806">
    <property type="entry name" value="Acyl-CoA_dh_C"/>
    <property type="match status" value="1"/>
</dbReference>
<feature type="domain" description="Acyl-CoA dehydrogenase/oxidase C-terminal" evidence="6">
    <location>
        <begin position="355"/>
        <end position="518"/>
    </location>
</feature>
<dbReference type="InterPro" id="IPR025878">
    <property type="entry name" value="Acyl-CoA_dh-like_C_dom"/>
</dbReference>
<comment type="cofactor">
    <cofactor evidence="1">
        <name>FAD</name>
        <dbReference type="ChEBI" id="CHEBI:57692"/>
    </cofactor>
</comment>
<dbReference type="PANTHER" id="PTHR42803:SF3">
    <property type="entry name" value="ACYL-COA DEHYDROGENASE-RELATED"/>
    <property type="match status" value="1"/>
</dbReference>
<evidence type="ECO:0000256" key="2">
    <source>
        <dbReference type="ARBA" id="ARBA00009347"/>
    </source>
</evidence>
<dbReference type="InterPro" id="IPR009100">
    <property type="entry name" value="AcylCoA_DH/oxidase_NM_dom_sf"/>
</dbReference>
<gene>
    <name evidence="8" type="ORF">OG288_36615</name>
</gene>
<feature type="region of interest" description="Disordered" evidence="5">
    <location>
        <begin position="1"/>
        <end position="49"/>
    </location>
</feature>
<protein>
    <submittedName>
        <fullName evidence="8">Acyl-CoA dehydrogenase</fullName>
    </submittedName>
</protein>
<evidence type="ECO:0000313" key="8">
    <source>
        <dbReference type="EMBL" id="WTP53358.1"/>
    </source>
</evidence>
<dbReference type="InterPro" id="IPR009075">
    <property type="entry name" value="AcylCo_DH/oxidase_C"/>
</dbReference>
<accession>A0ABZ1JP12</accession>
<feature type="compositionally biased region" description="Basic residues" evidence="5">
    <location>
        <begin position="32"/>
        <end position="42"/>
    </location>
</feature>
<sequence length="657" mass="71176">MTATPTGWSRSDLTNGVRRARPLSWQTPPIAPRRRNARRRGAFTKDDDPVTTSAIQRKLVPTLDFLLFDWLSLNALLERPRYQDHSDETCRALMRAASDIAAGLFEPGNRVSDMEEPYIGPDGEVVLPATTHRAWKAYRSFGLMGASHDDEVGGSQLPRTVDMAIRVLFSAAGPNLLPILLTESNAALILAHGTEQQRRVFALPQVECRWTGTMAMSESQAGSSVADILTQATPDGEEFDKDLLGPRYRIIGEKMWISGAEHTLTENIVHLVLAKIPDTDGTVSAGTGALSLFIVPKFIVGPASEILERNDVALIGLNHKLGNRGIPNTALSFGGREAGPGGPKGALGYLVGRPGEGLAQMFHMMNAARAEIGLLASAIGYAGFAVSLDYAKTRLQGRPRGSRTPTQVPIVEHADVKRMLLAQKSYAEGGIALAMYVAKLLDDQQTGSAEDRRHGGALLDILTPVLKSWPSEWCLEGNSLAIQVLGGAGYTRDFPVEQYWRDQRLNMIHEGTHGIQAIDLLGRKVRLRGGECLTALGATIEGTIRSAREAEFATEADALERAWTSVLETTDKAWASGEAHDALANATPYLQGFGHVVIAWIHLSLALAAKTSTHPEAAGRMAAMDYFFAYELPRVGAWLDVVASHQNLCRDVDAAVL</sequence>
<evidence type="ECO:0000256" key="4">
    <source>
        <dbReference type="ARBA" id="ARBA00022827"/>
    </source>
</evidence>
<dbReference type="Proteomes" id="UP001432166">
    <property type="component" value="Chromosome"/>
</dbReference>
<evidence type="ECO:0000259" key="7">
    <source>
        <dbReference type="Pfam" id="PF12806"/>
    </source>
</evidence>
<dbReference type="EMBL" id="CP108133">
    <property type="protein sequence ID" value="WTP53358.1"/>
    <property type="molecule type" value="Genomic_DNA"/>
</dbReference>
<feature type="compositionally biased region" description="Polar residues" evidence="5">
    <location>
        <begin position="1"/>
        <end position="14"/>
    </location>
</feature>
<dbReference type="InterPro" id="IPR052166">
    <property type="entry name" value="Diverse_Acyl-CoA_DH"/>
</dbReference>
<dbReference type="InterPro" id="IPR037069">
    <property type="entry name" value="AcylCoA_DH/ox_N_sf"/>
</dbReference>
<dbReference type="PANTHER" id="PTHR42803">
    <property type="entry name" value="ACYL-COA DEHYDROGENASE"/>
    <property type="match status" value="1"/>
</dbReference>
<evidence type="ECO:0000256" key="5">
    <source>
        <dbReference type="SAM" id="MobiDB-lite"/>
    </source>
</evidence>
<dbReference type="SUPFAM" id="SSF56645">
    <property type="entry name" value="Acyl-CoA dehydrogenase NM domain-like"/>
    <property type="match status" value="1"/>
</dbReference>
<dbReference type="SUPFAM" id="SSF47203">
    <property type="entry name" value="Acyl-CoA dehydrogenase C-terminal domain-like"/>
    <property type="match status" value="1"/>
</dbReference>
<feature type="domain" description="Acetyl-CoA dehydrogenase-like C-terminal" evidence="7">
    <location>
        <begin position="538"/>
        <end position="651"/>
    </location>
</feature>
<evidence type="ECO:0000256" key="1">
    <source>
        <dbReference type="ARBA" id="ARBA00001974"/>
    </source>
</evidence>
<dbReference type="Gene3D" id="1.10.540.10">
    <property type="entry name" value="Acyl-CoA dehydrogenase/oxidase, N-terminal domain"/>
    <property type="match status" value="1"/>
</dbReference>
<keyword evidence="4" id="KW-0274">FAD</keyword>
<evidence type="ECO:0000256" key="3">
    <source>
        <dbReference type="ARBA" id="ARBA00022630"/>
    </source>
</evidence>
<comment type="similarity">
    <text evidence="2">Belongs to the acyl-CoA dehydrogenase family.</text>
</comment>